<feature type="compositionally biased region" description="Basic and acidic residues" evidence="2">
    <location>
        <begin position="553"/>
        <end position="568"/>
    </location>
</feature>
<keyword evidence="4" id="KW-1185">Reference proteome</keyword>
<feature type="region of interest" description="Disordered" evidence="2">
    <location>
        <begin position="414"/>
        <end position="642"/>
    </location>
</feature>
<feature type="region of interest" description="Disordered" evidence="2">
    <location>
        <begin position="82"/>
        <end position="324"/>
    </location>
</feature>
<evidence type="ECO:0000256" key="2">
    <source>
        <dbReference type="SAM" id="MobiDB-lite"/>
    </source>
</evidence>
<feature type="compositionally biased region" description="Low complexity" evidence="2">
    <location>
        <begin position="1077"/>
        <end position="1091"/>
    </location>
</feature>
<evidence type="ECO:0000313" key="4">
    <source>
        <dbReference type="Proteomes" id="UP001218188"/>
    </source>
</evidence>
<feature type="region of interest" description="Disordered" evidence="2">
    <location>
        <begin position="1"/>
        <end position="28"/>
    </location>
</feature>
<feature type="compositionally biased region" description="Acidic residues" evidence="2">
    <location>
        <begin position="580"/>
        <end position="590"/>
    </location>
</feature>
<feature type="compositionally biased region" description="Low complexity" evidence="2">
    <location>
        <begin position="414"/>
        <end position="425"/>
    </location>
</feature>
<feature type="compositionally biased region" description="Basic and acidic residues" evidence="2">
    <location>
        <begin position="447"/>
        <end position="459"/>
    </location>
</feature>
<name>A0AAD6RZF4_9AGAR</name>
<organism evidence="3 4">
    <name type="scientific">Mycena alexandri</name>
    <dbReference type="NCBI Taxonomy" id="1745969"/>
    <lineage>
        <taxon>Eukaryota</taxon>
        <taxon>Fungi</taxon>
        <taxon>Dikarya</taxon>
        <taxon>Basidiomycota</taxon>
        <taxon>Agaricomycotina</taxon>
        <taxon>Agaricomycetes</taxon>
        <taxon>Agaricomycetidae</taxon>
        <taxon>Agaricales</taxon>
        <taxon>Marasmiineae</taxon>
        <taxon>Mycenaceae</taxon>
        <taxon>Mycena</taxon>
    </lineage>
</organism>
<evidence type="ECO:0000313" key="3">
    <source>
        <dbReference type="EMBL" id="KAJ7018150.1"/>
    </source>
</evidence>
<dbReference type="Proteomes" id="UP001218188">
    <property type="component" value="Unassembled WGS sequence"/>
</dbReference>
<accession>A0AAD6RZF4</accession>
<gene>
    <name evidence="3" type="ORF">C8F04DRAFT_1278074</name>
</gene>
<evidence type="ECO:0000256" key="1">
    <source>
        <dbReference type="SAM" id="Coils"/>
    </source>
</evidence>
<reference evidence="3" key="1">
    <citation type="submission" date="2023-03" db="EMBL/GenBank/DDBJ databases">
        <title>Massive genome expansion in bonnet fungi (Mycena s.s.) driven by repeated elements and novel gene families across ecological guilds.</title>
        <authorList>
            <consortium name="Lawrence Berkeley National Laboratory"/>
            <person name="Harder C.B."/>
            <person name="Miyauchi S."/>
            <person name="Viragh M."/>
            <person name="Kuo A."/>
            <person name="Thoen E."/>
            <person name="Andreopoulos B."/>
            <person name="Lu D."/>
            <person name="Skrede I."/>
            <person name="Drula E."/>
            <person name="Henrissat B."/>
            <person name="Morin E."/>
            <person name="Kohler A."/>
            <person name="Barry K."/>
            <person name="LaButti K."/>
            <person name="Morin E."/>
            <person name="Salamov A."/>
            <person name="Lipzen A."/>
            <person name="Mereny Z."/>
            <person name="Hegedus B."/>
            <person name="Baldrian P."/>
            <person name="Stursova M."/>
            <person name="Weitz H."/>
            <person name="Taylor A."/>
            <person name="Grigoriev I.V."/>
            <person name="Nagy L.G."/>
            <person name="Martin F."/>
            <person name="Kauserud H."/>
        </authorList>
    </citation>
    <scope>NUCLEOTIDE SEQUENCE</scope>
    <source>
        <strain evidence="3">CBHHK200</strain>
    </source>
</reference>
<protein>
    <submittedName>
        <fullName evidence="3">Uncharacterized protein</fullName>
    </submittedName>
</protein>
<dbReference type="EMBL" id="JARJCM010000354">
    <property type="protein sequence ID" value="KAJ7018150.1"/>
    <property type="molecule type" value="Genomic_DNA"/>
</dbReference>
<feature type="compositionally biased region" description="Polar residues" evidence="2">
    <location>
        <begin position="16"/>
        <end position="25"/>
    </location>
</feature>
<feature type="compositionally biased region" description="Basic and acidic residues" evidence="2">
    <location>
        <begin position="1051"/>
        <end position="1067"/>
    </location>
</feature>
<feature type="compositionally biased region" description="Basic residues" evidence="2">
    <location>
        <begin position="594"/>
        <end position="609"/>
    </location>
</feature>
<feature type="compositionally biased region" description="Low complexity" evidence="2">
    <location>
        <begin position="1103"/>
        <end position="1112"/>
    </location>
</feature>
<proteinExistence type="predicted"/>
<feature type="coiled-coil region" evidence="1">
    <location>
        <begin position="653"/>
        <end position="680"/>
    </location>
</feature>
<sequence>MSGGSDAEPALAGCATVSQPQNNDGITEKKKISLDITVYVADRVVEPENEDQRRSVQTLQATQNSSVALNRQYDLMRFGGCAQTMRPPDRTNFPMAKSKLDDVASMATRSTTKRATRSNTRGSQLHPPLETSQLPTRPRDQTKKRPKKAEQATPPPARKKLAPTKGYPPVAPPSSATPLDPTTPDKHLPTLAQETGPDEGLLPVAPLSSATPLDPTTPDKHLHTPAQETGPDEGLLPVAPPSSATPLDPTTPDKHLHTPAQETGPDEGLPAVAPPSATPLDPTTPVKHLPTPASPFPPSPVAAITPDLGTLSDNQPPSPRKSFPSFPLRAPPAPLDAPNFFPAWGARAPAPRGAPYFFPALGAGAGAGALPPATALPCLDLTQFQQPRAKGYMIPSLRAKKRVVDNAMDVDNAVDVDNATDVQVDGGDDQVNDDHEHDDQGSLFSDLGKEGYVEVDSSRQHQYTTPDSVHDDSPTASPTYSPRGLRPRRTQGPVGNHPKHERGGSDSPNDTEDDYSQTEQAKVGPRLHARKHANAEKLAQLRTESDLDESEKEWEQSLEKLKEKEKGKGKGKGKQPVVREEDEDADDEEESARVRKAVVAKGGRKKSKKASVVNVESGAEDSDTEHNDVEDSDAVGAINGRGNKAGPVSREIVQELLELKERYEADVEELAKKIHKGSNMLWRLVDTAPSQFRKTSAWNMFQRWLYTPESDGGHRQKHSEDLNKQQRAELDTAAYHERLAGLDQHLWKDRTAVLKHLDWLQTWHENLRTQVINSMASKSARNRIVKSAVKEGNKLSERMWKEGNIHLVGFVISTQGGSKAFGATPAFSLLKQRYPSDTTKTLRELESKLHVMELELGGASSMEYLLANHDIQHWWSRNSYPTIEKRRDAGREFVSKFLAKDILAILAERGELTGDDTTKQMQIPWTSWANYAFKNKMRMENWDDQMASANVFPKSGFVRTKFDMPQLQRVLPAMEARHGIPTTEENDSGSDDEDTLAAAQENLADEALRIVAWTEEESAMSLVEQLDLPLLTTTSGVILSHVHDAPGWTKARQEEKDRAEKAKEKAAAKPKTKAKRGTTATGASSSAPGPAKKARLESPPPAASSSTSAPTTQLRFRFRSQGDPTPFFCGEFVHGVADQTEAESHLEFLDDARQRWRPLPNTKTGCKFEGEEWQKFEKHTVRLGFSFE</sequence>
<keyword evidence="1" id="KW-0175">Coiled coil</keyword>
<dbReference type="AlphaFoldDB" id="A0AAD6RZF4"/>
<comment type="caution">
    <text evidence="3">The sequence shown here is derived from an EMBL/GenBank/DDBJ whole genome shotgun (WGS) entry which is preliminary data.</text>
</comment>
<feature type="region of interest" description="Disordered" evidence="2">
    <location>
        <begin position="1047"/>
        <end position="1112"/>
    </location>
</feature>